<evidence type="ECO:0000256" key="3">
    <source>
        <dbReference type="ARBA" id="ARBA00022989"/>
    </source>
</evidence>
<feature type="transmembrane region" description="Helical" evidence="6">
    <location>
        <begin position="226"/>
        <end position="251"/>
    </location>
</feature>
<accession>A0AA39PS95</accession>
<feature type="transmembrane region" description="Helical" evidence="6">
    <location>
        <begin position="120"/>
        <end position="141"/>
    </location>
</feature>
<evidence type="ECO:0000256" key="4">
    <source>
        <dbReference type="ARBA" id="ARBA00023136"/>
    </source>
</evidence>
<evidence type="ECO:0000313" key="8">
    <source>
        <dbReference type="EMBL" id="KAK0489451.1"/>
    </source>
</evidence>
<gene>
    <name evidence="8" type="ORF">IW261DRAFT_1557935</name>
</gene>
<sequence>MLDANDPLVILKIIEACPVAVSCAVCSTVAIATTVHRLFIRRGRYWADDAWALVSMFALFLQIAAVFMHLPNPDVLSRSTRIAAYYLMATTFYVVIWTARLSILFSIIRLDPSENRRRRLLCVAALFILVLTILIAQLYWVCEPEPRWKDMRSPQCTLNKQVAICQLVSDVIADLILILAPLKLLAGLEDKGLRHRLMVIFSTCIVTTIVSLVHAAYILTLGETKVVISAIVEDCFSLIVCNVPVVVTAVIRIREESQHGMAQKGQLVSTFLHFATRVFTHKDTAATHPHMHVAEVKLDDINTGTSMTTTMTHSNKDLVTFELEDEANLRAPIGLDSCTYGDGSKSHGLVPGSSCHG</sequence>
<feature type="transmembrane region" description="Helical" evidence="6">
    <location>
        <begin position="161"/>
        <end position="185"/>
    </location>
</feature>
<feature type="transmembrane region" description="Helical" evidence="6">
    <location>
        <begin position="51"/>
        <end position="70"/>
    </location>
</feature>
<keyword evidence="4 6" id="KW-0472">Membrane</keyword>
<proteinExistence type="inferred from homology"/>
<evidence type="ECO:0000256" key="6">
    <source>
        <dbReference type="SAM" id="Phobius"/>
    </source>
</evidence>
<dbReference type="Proteomes" id="UP001175227">
    <property type="component" value="Unassembled WGS sequence"/>
</dbReference>
<feature type="transmembrane region" description="Helical" evidence="6">
    <location>
        <begin position="82"/>
        <end position="108"/>
    </location>
</feature>
<organism evidence="8 9">
    <name type="scientific">Armillaria novae-zelandiae</name>
    <dbReference type="NCBI Taxonomy" id="153914"/>
    <lineage>
        <taxon>Eukaryota</taxon>
        <taxon>Fungi</taxon>
        <taxon>Dikarya</taxon>
        <taxon>Basidiomycota</taxon>
        <taxon>Agaricomycotina</taxon>
        <taxon>Agaricomycetes</taxon>
        <taxon>Agaricomycetidae</taxon>
        <taxon>Agaricales</taxon>
        <taxon>Marasmiineae</taxon>
        <taxon>Physalacriaceae</taxon>
        <taxon>Armillaria</taxon>
    </lineage>
</organism>
<evidence type="ECO:0000256" key="2">
    <source>
        <dbReference type="ARBA" id="ARBA00022692"/>
    </source>
</evidence>
<dbReference type="GO" id="GO:0016020">
    <property type="term" value="C:membrane"/>
    <property type="evidence" value="ECO:0007669"/>
    <property type="project" value="UniProtKB-SubCell"/>
</dbReference>
<feature type="transmembrane region" description="Helical" evidence="6">
    <location>
        <begin position="197"/>
        <end position="220"/>
    </location>
</feature>
<dbReference type="InterPro" id="IPR049326">
    <property type="entry name" value="Rhodopsin_dom_fungi"/>
</dbReference>
<dbReference type="InterPro" id="IPR052337">
    <property type="entry name" value="SAT4-like"/>
</dbReference>
<evidence type="ECO:0000256" key="5">
    <source>
        <dbReference type="ARBA" id="ARBA00038359"/>
    </source>
</evidence>
<dbReference type="Pfam" id="PF20684">
    <property type="entry name" value="Fung_rhodopsin"/>
    <property type="match status" value="1"/>
</dbReference>
<keyword evidence="3 6" id="KW-1133">Transmembrane helix</keyword>
<comment type="caution">
    <text evidence="8">The sequence shown here is derived from an EMBL/GenBank/DDBJ whole genome shotgun (WGS) entry which is preliminary data.</text>
</comment>
<comment type="subcellular location">
    <subcellularLocation>
        <location evidence="1">Membrane</location>
        <topology evidence="1">Multi-pass membrane protein</topology>
    </subcellularLocation>
</comment>
<dbReference type="PANTHER" id="PTHR33048:SF47">
    <property type="entry name" value="INTEGRAL MEMBRANE PROTEIN-RELATED"/>
    <property type="match status" value="1"/>
</dbReference>
<dbReference type="AlphaFoldDB" id="A0AA39PS95"/>
<evidence type="ECO:0000256" key="1">
    <source>
        <dbReference type="ARBA" id="ARBA00004141"/>
    </source>
</evidence>
<protein>
    <recommendedName>
        <fullName evidence="7">Rhodopsin domain-containing protein</fullName>
    </recommendedName>
</protein>
<reference evidence="8" key="1">
    <citation type="submission" date="2023-06" db="EMBL/GenBank/DDBJ databases">
        <authorList>
            <consortium name="Lawrence Berkeley National Laboratory"/>
            <person name="Ahrendt S."/>
            <person name="Sahu N."/>
            <person name="Indic B."/>
            <person name="Wong-Bajracharya J."/>
            <person name="Merenyi Z."/>
            <person name="Ke H.-M."/>
            <person name="Monk M."/>
            <person name="Kocsube S."/>
            <person name="Drula E."/>
            <person name="Lipzen A."/>
            <person name="Balint B."/>
            <person name="Henrissat B."/>
            <person name="Andreopoulos B."/>
            <person name="Martin F.M."/>
            <person name="Harder C.B."/>
            <person name="Rigling D."/>
            <person name="Ford K.L."/>
            <person name="Foster G.D."/>
            <person name="Pangilinan J."/>
            <person name="Papanicolaou A."/>
            <person name="Barry K."/>
            <person name="LaButti K."/>
            <person name="Viragh M."/>
            <person name="Koriabine M."/>
            <person name="Yan M."/>
            <person name="Riley R."/>
            <person name="Champramary S."/>
            <person name="Plett K.L."/>
            <person name="Tsai I.J."/>
            <person name="Slot J."/>
            <person name="Sipos G."/>
            <person name="Plett J."/>
            <person name="Nagy L.G."/>
            <person name="Grigoriev I.V."/>
        </authorList>
    </citation>
    <scope>NUCLEOTIDE SEQUENCE</scope>
    <source>
        <strain evidence="8">ICMP 16352</strain>
    </source>
</reference>
<keyword evidence="9" id="KW-1185">Reference proteome</keyword>
<dbReference type="PANTHER" id="PTHR33048">
    <property type="entry name" value="PTH11-LIKE INTEGRAL MEMBRANE PROTEIN (AFU_ORTHOLOGUE AFUA_5G11245)"/>
    <property type="match status" value="1"/>
</dbReference>
<comment type="similarity">
    <text evidence="5">Belongs to the SAT4 family.</text>
</comment>
<name>A0AA39PS95_9AGAR</name>
<feature type="domain" description="Rhodopsin" evidence="7">
    <location>
        <begin position="35"/>
        <end position="250"/>
    </location>
</feature>
<dbReference type="EMBL" id="JAUEPR010000002">
    <property type="protein sequence ID" value="KAK0489451.1"/>
    <property type="molecule type" value="Genomic_DNA"/>
</dbReference>
<evidence type="ECO:0000313" key="9">
    <source>
        <dbReference type="Proteomes" id="UP001175227"/>
    </source>
</evidence>
<keyword evidence="2 6" id="KW-0812">Transmembrane</keyword>
<feature type="transmembrane region" description="Helical" evidence="6">
    <location>
        <begin position="19"/>
        <end position="39"/>
    </location>
</feature>
<evidence type="ECO:0000259" key="7">
    <source>
        <dbReference type="Pfam" id="PF20684"/>
    </source>
</evidence>